<comment type="caution">
    <text evidence="1">The sequence shown here is derived from an EMBL/GenBank/DDBJ whole genome shotgun (WGS) entry which is preliminary data.</text>
</comment>
<evidence type="ECO:0000313" key="1">
    <source>
        <dbReference type="EMBL" id="KGK32405.1"/>
    </source>
</evidence>
<proteinExistence type="predicted"/>
<reference evidence="2" key="1">
    <citation type="journal article" date="2014" name="Microb. Cell Fact.">
        <title>Exploiting Issatchenkia orientalis SD108 for succinic acid production.</title>
        <authorList>
            <person name="Xiao H."/>
            <person name="Shao Z."/>
            <person name="Jiang Y."/>
            <person name="Dole S."/>
            <person name="Zhao H."/>
        </authorList>
    </citation>
    <scope>NUCLEOTIDE SEQUENCE [LARGE SCALE GENOMIC DNA]</scope>
    <source>
        <strain evidence="2">SD108</strain>
    </source>
</reference>
<gene>
    <name evidence="1" type="ORF">JL09_g6988</name>
</gene>
<evidence type="ECO:0000313" key="2">
    <source>
        <dbReference type="Proteomes" id="UP000029867"/>
    </source>
</evidence>
<organism evidence="1 2">
    <name type="scientific">Pichia kudriavzevii</name>
    <name type="common">Yeast</name>
    <name type="synonym">Issatchenkia orientalis</name>
    <dbReference type="NCBI Taxonomy" id="4909"/>
    <lineage>
        <taxon>Eukaryota</taxon>
        <taxon>Fungi</taxon>
        <taxon>Dikarya</taxon>
        <taxon>Ascomycota</taxon>
        <taxon>Saccharomycotina</taxon>
        <taxon>Pichiomycetes</taxon>
        <taxon>Pichiales</taxon>
        <taxon>Pichiaceae</taxon>
        <taxon>Pichia</taxon>
    </lineage>
</organism>
<name>A0A099NIP8_PICKU</name>
<dbReference type="Proteomes" id="UP000029867">
    <property type="component" value="Unassembled WGS sequence"/>
</dbReference>
<dbReference type="HOGENOM" id="CLU_3436674_0_0_1"/>
<accession>A0A099NIP8</accession>
<feature type="non-terminal residue" evidence="1">
    <location>
        <position position="1"/>
    </location>
</feature>
<dbReference type="EMBL" id="JQFK01002302">
    <property type="protein sequence ID" value="KGK32405.1"/>
    <property type="molecule type" value="Genomic_DNA"/>
</dbReference>
<protein>
    <submittedName>
        <fullName evidence="1">Uncharacterized protein</fullName>
    </submittedName>
</protein>
<sequence length="13" mass="1659">KKYNPYKTEIDPY</sequence>